<gene>
    <name evidence="1" type="ORF">AK812_SmicGene38360</name>
</gene>
<accession>A0A1Q9CDY5</accession>
<dbReference type="Proteomes" id="UP000186817">
    <property type="component" value="Unassembled WGS sequence"/>
</dbReference>
<evidence type="ECO:0000313" key="2">
    <source>
        <dbReference type="Proteomes" id="UP000186817"/>
    </source>
</evidence>
<dbReference type="AlphaFoldDB" id="A0A1Q9CDY5"/>
<reference evidence="1 2" key="1">
    <citation type="submission" date="2016-02" db="EMBL/GenBank/DDBJ databases">
        <title>Genome analysis of coral dinoflagellate symbionts highlights evolutionary adaptations to a symbiotic lifestyle.</title>
        <authorList>
            <person name="Aranda M."/>
            <person name="Li Y."/>
            <person name="Liew Y.J."/>
            <person name="Baumgarten S."/>
            <person name="Simakov O."/>
            <person name="Wilson M."/>
            <person name="Piel J."/>
            <person name="Ashoor H."/>
            <person name="Bougouffa S."/>
            <person name="Bajic V.B."/>
            <person name="Ryu T."/>
            <person name="Ravasi T."/>
            <person name="Bayer T."/>
            <person name="Micklem G."/>
            <person name="Kim H."/>
            <person name="Bhak J."/>
            <person name="Lajeunesse T.C."/>
            <person name="Voolstra C.R."/>
        </authorList>
    </citation>
    <scope>NUCLEOTIDE SEQUENCE [LARGE SCALE GENOMIC DNA]</scope>
    <source>
        <strain evidence="1 2">CCMP2467</strain>
    </source>
</reference>
<evidence type="ECO:0000313" key="1">
    <source>
        <dbReference type="EMBL" id="OLP81138.1"/>
    </source>
</evidence>
<dbReference type="EMBL" id="LSRX01001308">
    <property type="protein sequence ID" value="OLP81138.1"/>
    <property type="molecule type" value="Genomic_DNA"/>
</dbReference>
<sequence length="73" mass="7910">MSNFKSWAPENACLSFRGKLVDCAPWYLETTCGQATCLRVLSCSSAAVLPLMRDAETCPIAKRPPITAQSNGM</sequence>
<comment type="caution">
    <text evidence="1">The sequence shown here is derived from an EMBL/GenBank/DDBJ whole genome shotgun (WGS) entry which is preliminary data.</text>
</comment>
<proteinExistence type="predicted"/>
<name>A0A1Q9CDY5_SYMMI</name>
<keyword evidence="2" id="KW-1185">Reference proteome</keyword>
<protein>
    <submittedName>
        <fullName evidence="1">Uncharacterized protein</fullName>
    </submittedName>
</protein>
<organism evidence="1 2">
    <name type="scientific">Symbiodinium microadriaticum</name>
    <name type="common">Dinoflagellate</name>
    <name type="synonym">Zooxanthella microadriatica</name>
    <dbReference type="NCBI Taxonomy" id="2951"/>
    <lineage>
        <taxon>Eukaryota</taxon>
        <taxon>Sar</taxon>
        <taxon>Alveolata</taxon>
        <taxon>Dinophyceae</taxon>
        <taxon>Suessiales</taxon>
        <taxon>Symbiodiniaceae</taxon>
        <taxon>Symbiodinium</taxon>
    </lineage>
</organism>